<dbReference type="Proteomes" id="UP000314251">
    <property type="component" value="Unassembled WGS sequence"/>
</dbReference>
<reference evidence="2" key="1">
    <citation type="submission" date="2019-10" db="EMBL/GenBank/DDBJ databases">
        <title>Nonomuraea sp. nov., isolated from Phyllanthus amarus.</title>
        <authorList>
            <person name="Klykleung N."/>
            <person name="Tanasupawat S."/>
        </authorList>
    </citation>
    <scope>NUCLEOTIDE SEQUENCE [LARGE SCALE GENOMIC DNA]</scope>
    <source>
        <strain evidence="2">3MP-10</strain>
    </source>
</reference>
<gene>
    <name evidence="2" type="ORF">FH607_026470</name>
</gene>
<evidence type="ECO:0000256" key="1">
    <source>
        <dbReference type="SAM" id="MobiDB-lite"/>
    </source>
</evidence>
<feature type="region of interest" description="Disordered" evidence="1">
    <location>
        <begin position="106"/>
        <end position="137"/>
    </location>
</feature>
<dbReference type="OrthoDB" id="4106799at2"/>
<name>A0A5N5ZXD3_9ACTN</name>
<protein>
    <submittedName>
        <fullName evidence="2">Uncharacterized protein</fullName>
    </submittedName>
</protein>
<sequence>MARDTTRHLTEALDAWQRARDLREAGRTTRAGMVYQRGINAFLLHRTLLRRAENAAGSASRTDLTPVLFALGALTREGVPVIEAARSRRFATLHARTGLAAAHLADPSRGVSESIGPTLSGAPEQLPRVAPGDEAPVPADERIAGAASSRLLMARLMADYPAVLAREKRRWTVADEEPLPFVRERRRFRGAVLPGCVGLDHRAETRRLASDGVRIYTELTRVLPVYRPALDRAKEDLAAVLARLGDG</sequence>
<proteinExistence type="predicted"/>
<dbReference type="RefSeq" id="WP_139673723.1">
    <property type="nucleotide sequence ID" value="NZ_VDLY02000021.1"/>
</dbReference>
<accession>A0A5N5ZXD3</accession>
<dbReference type="AlphaFoldDB" id="A0A5N5ZXD3"/>
<comment type="caution">
    <text evidence="2">The sequence shown here is derived from an EMBL/GenBank/DDBJ whole genome shotgun (WGS) entry which is preliminary data.</text>
</comment>
<keyword evidence="3" id="KW-1185">Reference proteome</keyword>
<evidence type="ECO:0000313" key="2">
    <source>
        <dbReference type="EMBL" id="KAB8161187.1"/>
    </source>
</evidence>
<dbReference type="EMBL" id="VDLY02000021">
    <property type="protein sequence ID" value="KAB8161187.1"/>
    <property type="molecule type" value="Genomic_DNA"/>
</dbReference>
<evidence type="ECO:0000313" key="3">
    <source>
        <dbReference type="Proteomes" id="UP000314251"/>
    </source>
</evidence>
<organism evidence="2 3">
    <name type="scientific">Streptomyces mimosae</name>
    <dbReference type="NCBI Taxonomy" id="2586635"/>
    <lineage>
        <taxon>Bacteria</taxon>
        <taxon>Bacillati</taxon>
        <taxon>Actinomycetota</taxon>
        <taxon>Actinomycetes</taxon>
        <taxon>Kitasatosporales</taxon>
        <taxon>Streptomycetaceae</taxon>
        <taxon>Streptomyces</taxon>
    </lineage>
</organism>